<dbReference type="Proteomes" id="UP000008177">
    <property type="component" value="Unplaced contigs"/>
</dbReference>
<dbReference type="EMBL" id="FQ790256">
    <property type="protein sequence ID" value="CCD43314.1"/>
    <property type="molecule type" value="Genomic_DNA"/>
</dbReference>
<dbReference type="HOGENOM" id="CLU_2558017_0_0_1"/>
<dbReference type="AlphaFoldDB" id="G2XRE6"/>
<dbReference type="InParanoid" id="G2XRE6"/>
<proteinExistence type="predicted"/>
<sequence length="82" mass="8770">MPTHSSLVARDGRSKVRMAGQQGLISSVSYFRVYPASPARPVHPGLLEGKPNYQSTCATCTTFTAFTAISEGLVSNNSSHLK</sequence>
<protein>
    <submittedName>
        <fullName evidence="1">Uncharacterized protein</fullName>
    </submittedName>
</protein>
<accession>G2XRE6</accession>
<organism evidence="1 2">
    <name type="scientific">Botryotinia fuckeliana (strain T4)</name>
    <name type="common">Noble rot fungus</name>
    <name type="synonym">Botrytis cinerea</name>
    <dbReference type="NCBI Taxonomy" id="999810"/>
    <lineage>
        <taxon>Eukaryota</taxon>
        <taxon>Fungi</taxon>
        <taxon>Dikarya</taxon>
        <taxon>Ascomycota</taxon>
        <taxon>Pezizomycotina</taxon>
        <taxon>Leotiomycetes</taxon>
        <taxon>Helotiales</taxon>
        <taxon>Sclerotiniaceae</taxon>
        <taxon>Botrytis</taxon>
    </lineage>
</organism>
<name>G2XRE6_BOTF4</name>
<evidence type="ECO:0000313" key="2">
    <source>
        <dbReference type="Proteomes" id="UP000008177"/>
    </source>
</evidence>
<gene>
    <name evidence="1" type="ORF">BofuT4_P067220.1</name>
</gene>
<evidence type="ECO:0000313" key="1">
    <source>
        <dbReference type="EMBL" id="CCD43314.1"/>
    </source>
</evidence>
<reference evidence="2" key="1">
    <citation type="journal article" date="2011" name="PLoS Genet.">
        <title>Genomic analysis of the necrotrophic fungal pathogens Sclerotinia sclerotiorum and Botrytis cinerea.</title>
        <authorList>
            <person name="Amselem J."/>
            <person name="Cuomo C.A."/>
            <person name="van Kan J.A."/>
            <person name="Viaud M."/>
            <person name="Benito E.P."/>
            <person name="Couloux A."/>
            <person name="Coutinho P.M."/>
            <person name="de Vries R.P."/>
            <person name="Dyer P.S."/>
            <person name="Fillinger S."/>
            <person name="Fournier E."/>
            <person name="Gout L."/>
            <person name="Hahn M."/>
            <person name="Kohn L."/>
            <person name="Lapalu N."/>
            <person name="Plummer K.M."/>
            <person name="Pradier J.M."/>
            <person name="Quevillon E."/>
            <person name="Sharon A."/>
            <person name="Simon A."/>
            <person name="ten Have A."/>
            <person name="Tudzynski B."/>
            <person name="Tudzynski P."/>
            <person name="Wincker P."/>
            <person name="Andrew M."/>
            <person name="Anthouard V."/>
            <person name="Beever R.E."/>
            <person name="Beffa R."/>
            <person name="Benoit I."/>
            <person name="Bouzid O."/>
            <person name="Brault B."/>
            <person name="Chen Z."/>
            <person name="Choquer M."/>
            <person name="Collemare J."/>
            <person name="Cotton P."/>
            <person name="Danchin E.G."/>
            <person name="Da Silva C."/>
            <person name="Gautier A."/>
            <person name="Giraud C."/>
            <person name="Giraud T."/>
            <person name="Gonzalez C."/>
            <person name="Grossetete S."/>
            <person name="Guldener U."/>
            <person name="Henrissat B."/>
            <person name="Howlett B.J."/>
            <person name="Kodira C."/>
            <person name="Kretschmer M."/>
            <person name="Lappartient A."/>
            <person name="Leroch M."/>
            <person name="Levis C."/>
            <person name="Mauceli E."/>
            <person name="Neuveglise C."/>
            <person name="Oeser B."/>
            <person name="Pearson M."/>
            <person name="Poulain J."/>
            <person name="Poussereau N."/>
            <person name="Quesneville H."/>
            <person name="Rascle C."/>
            <person name="Schumacher J."/>
            <person name="Segurens B."/>
            <person name="Sexton A."/>
            <person name="Silva E."/>
            <person name="Sirven C."/>
            <person name="Soanes D.M."/>
            <person name="Talbot N.J."/>
            <person name="Templeton M."/>
            <person name="Yandava C."/>
            <person name="Yarden O."/>
            <person name="Zeng Q."/>
            <person name="Rollins J.A."/>
            <person name="Lebrun M.H."/>
            <person name="Dickman M."/>
        </authorList>
    </citation>
    <scope>NUCLEOTIDE SEQUENCE [LARGE SCALE GENOMIC DNA]</scope>
    <source>
        <strain evidence="2">T4</strain>
    </source>
</reference>